<gene>
    <name evidence="1" type="ORF">FXB40_13675</name>
</gene>
<sequence>MGQAKRRGAELKTWLASLSPEEKVVADAAQRVVTRYVDPAEATGMCYRLSFFLHLYLLSKGVRTAPVVGYVNDGTDDIFMSHAWVAHEGKKTDVTLHRPERPHLNPAGDLLILDFPFRRAHKYSYHLRKSQAAIDLETELLKDPRGGMIVRHKAEEHVLMSRRAQSAEEMRVYLDSAPDGTTYNRFVSIIEE</sequence>
<evidence type="ECO:0000313" key="2">
    <source>
        <dbReference type="Proteomes" id="UP000324758"/>
    </source>
</evidence>
<comment type="caution">
    <text evidence="1">The sequence shown here is derived from an EMBL/GenBank/DDBJ whole genome shotgun (WGS) entry which is preliminary data.</text>
</comment>
<protein>
    <submittedName>
        <fullName evidence="1">Uncharacterized protein</fullName>
    </submittedName>
</protein>
<reference evidence="1 2" key="1">
    <citation type="submission" date="2019-08" db="EMBL/GenBank/DDBJ databases">
        <title>Bradyrhizobium hipponensis sp. nov., a rhizobium isolated from a Lupinus angustifolius root nodule in Tunisia.</title>
        <authorList>
            <person name="Off K."/>
            <person name="Rejili M."/>
            <person name="Mars M."/>
            <person name="Brachmann A."/>
            <person name="Marin M."/>
        </authorList>
    </citation>
    <scope>NUCLEOTIDE SEQUENCE [LARGE SCALE GENOMIC DNA]</scope>
    <source>
        <strain evidence="1 2">CTAW71</strain>
    </source>
</reference>
<keyword evidence="2" id="KW-1185">Reference proteome</keyword>
<dbReference type="RefSeq" id="WP_148772708.1">
    <property type="nucleotide sequence ID" value="NZ_VSSS01000023.1"/>
</dbReference>
<dbReference type="Proteomes" id="UP000324758">
    <property type="component" value="Unassembled WGS sequence"/>
</dbReference>
<dbReference type="OrthoDB" id="8227879at2"/>
<organism evidence="1 2">
    <name type="scientific">Bradyrhizobium rifense</name>
    <dbReference type="NCBI Taxonomy" id="515499"/>
    <lineage>
        <taxon>Bacteria</taxon>
        <taxon>Pseudomonadati</taxon>
        <taxon>Pseudomonadota</taxon>
        <taxon>Alphaproteobacteria</taxon>
        <taxon>Hyphomicrobiales</taxon>
        <taxon>Nitrobacteraceae</taxon>
        <taxon>Bradyrhizobium</taxon>
    </lineage>
</organism>
<proteinExistence type="predicted"/>
<name>A0A5D3KFX7_9BRAD</name>
<accession>A0A5D3KFX7</accession>
<dbReference type="AlphaFoldDB" id="A0A5D3KFX7"/>
<dbReference type="EMBL" id="VSSS01000023">
    <property type="protein sequence ID" value="TYL95956.1"/>
    <property type="molecule type" value="Genomic_DNA"/>
</dbReference>
<evidence type="ECO:0000313" key="1">
    <source>
        <dbReference type="EMBL" id="TYL95956.1"/>
    </source>
</evidence>